<evidence type="ECO:0000313" key="4">
    <source>
        <dbReference type="Proteomes" id="UP000259273"/>
    </source>
</evidence>
<dbReference type="AlphaFoldDB" id="A0A3C1KP08"/>
<reference evidence="3 4" key="1">
    <citation type="journal article" date="2018" name="Nat. Biotechnol.">
        <title>A standardized bacterial taxonomy based on genome phylogeny substantially revises the tree of life.</title>
        <authorList>
            <person name="Parks D.H."/>
            <person name="Chuvochina M."/>
            <person name="Waite D.W."/>
            <person name="Rinke C."/>
            <person name="Skarshewski A."/>
            <person name="Chaumeil P.A."/>
            <person name="Hugenholtz P."/>
        </authorList>
    </citation>
    <scope>NUCLEOTIDE SEQUENCE [LARGE SCALE GENOMIC DNA]</scope>
    <source>
        <strain evidence="3">UBA9158</strain>
    </source>
</reference>
<evidence type="ECO:0000259" key="2">
    <source>
        <dbReference type="Pfam" id="PF20661"/>
    </source>
</evidence>
<protein>
    <recommendedName>
        <fullName evidence="2">Transcriptional regulator SutA RNAP-binding domain-containing protein</fullName>
    </recommendedName>
</protein>
<organism evidence="3 4">
    <name type="scientific">Haliea salexigens</name>
    <dbReference type="NCBI Taxonomy" id="287487"/>
    <lineage>
        <taxon>Bacteria</taxon>
        <taxon>Pseudomonadati</taxon>
        <taxon>Pseudomonadota</taxon>
        <taxon>Gammaproteobacteria</taxon>
        <taxon>Cellvibrionales</taxon>
        <taxon>Halieaceae</taxon>
        <taxon>Haliea</taxon>
    </lineage>
</organism>
<accession>A0A3C1KP08</accession>
<gene>
    <name evidence="3" type="ORF">DCP75_10955</name>
</gene>
<evidence type="ECO:0000256" key="1">
    <source>
        <dbReference type="SAM" id="MobiDB-lite"/>
    </source>
</evidence>
<sequence length="112" mass="12952">MVKKLPDKADLRADLDRETRRFLQEGGEVKSVPSGVSGKDPLAPPLYLTRRLFSEPRAERTLIPEVVAAIEERRKALQKKRPATKTVNRSRPRRKTLYDDFGEPLRQIWVDE</sequence>
<proteinExistence type="predicted"/>
<comment type="caution">
    <text evidence="3">The sequence shown here is derived from an EMBL/GenBank/DDBJ whole genome shotgun (WGS) entry which is preliminary data.</text>
</comment>
<feature type="domain" description="Transcriptional regulator SutA RNAP-binding" evidence="2">
    <location>
        <begin position="6"/>
        <end position="39"/>
    </location>
</feature>
<dbReference type="Proteomes" id="UP000259273">
    <property type="component" value="Unassembled WGS sequence"/>
</dbReference>
<evidence type="ECO:0000313" key="3">
    <source>
        <dbReference type="EMBL" id="HAN28218.1"/>
    </source>
</evidence>
<dbReference type="Pfam" id="PF20661">
    <property type="entry name" value="SutA-RBD"/>
    <property type="match status" value="1"/>
</dbReference>
<dbReference type="InterPro" id="IPR049191">
    <property type="entry name" value="SutA_RBD"/>
</dbReference>
<name>A0A3C1KP08_9GAMM</name>
<dbReference type="EMBL" id="DMND01000148">
    <property type="protein sequence ID" value="HAN28218.1"/>
    <property type="molecule type" value="Genomic_DNA"/>
</dbReference>
<feature type="region of interest" description="Disordered" evidence="1">
    <location>
        <begin position="22"/>
        <end position="41"/>
    </location>
</feature>
<dbReference type="STRING" id="1121937.GCA_000423125_01585"/>